<gene>
    <name evidence="1" type="ORF">GAO51_29320</name>
</gene>
<reference evidence="1 2" key="1">
    <citation type="journal article" date="2019" name="Nat. Med.">
        <title>A library of human gut bacterial isolates paired with longitudinal multiomics data enables mechanistic microbiome research.</title>
        <authorList>
            <person name="Poyet M."/>
            <person name="Groussin M."/>
            <person name="Gibbons S.M."/>
            <person name="Avila-Pacheco J."/>
            <person name="Jiang X."/>
            <person name="Kearney S.M."/>
            <person name="Perrotta A.R."/>
            <person name="Berdy B."/>
            <person name="Zhao S."/>
            <person name="Lieberman T.D."/>
            <person name="Swanson P.K."/>
            <person name="Smith M."/>
            <person name="Roesemann S."/>
            <person name="Alexander J.E."/>
            <person name="Rich S.A."/>
            <person name="Livny J."/>
            <person name="Vlamakis H."/>
            <person name="Clish C."/>
            <person name="Bullock K."/>
            <person name="Deik A."/>
            <person name="Scott J."/>
            <person name="Pierce K.A."/>
            <person name="Xavier R.J."/>
            <person name="Alm E.J."/>
        </authorList>
    </citation>
    <scope>NUCLEOTIDE SEQUENCE [LARGE SCALE GENOMIC DNA]</scope>
    <source>
        <strain evidence="1 2">BIOML-A188</strain>
    </source>
</reference>
<sequence>MCRNLHKLRIIFATTICGEDDFVKRGVLTHPLRFLSGKTDDPLKRFYRNTNIHNVFILRMCPVTVMV</sequence>
<organism evidence="1 2">
    <name type="scientific">Bacteroides thetaiotaomicron</name>
    <dbReference type="NCBI Taxonomy" id="818"/>
    <lineage>
        <taxon>Bacteria</taxon>
        <taxon>Pseudomonadati</taxon>
        <taxon>Bacteroidota</taxon>
        <taxon>Bacteroidia</taxon>
        <taxon>Bacteroidales</taxon>
        <taxon>Bacteroidaceae</taxon>
        <taxon>Bacteroides</taxon>
    </lineage>
</organism>
<evidence type="ECO:0000313" key="2">
    <source>
        <dbReference type="Proteomes" id="UP000440614"/>
    </source>
</evidence>
<dbReference type="AlphaFoldDB" id="A0A6I0NYZ7"/>
<accession>A0A6I0NYZ7</accession>
<dbReference type="EMBL" id="WCSY01000060">
    <property type="protein sequence ID" value="KAB4303919.1"/>
    <property type="molecule type" value="Genomic_DNA"/>
</dbReference>
<comment type="caution">
    <text evidence="1">The sequence shown here is derived from an EMBL/GenBank/DDBJ whole genome shotgun (WGS) entry which is preliminary data.</text>
</comment>
<evidence type="ECO:0000313" key="1">
    <source>
        <dbReference type="EMBL" id="KAB4303919.1"/>
    </source>
</evidence>
<name>A0A6I0NYZ7_BACT4</name>
<proteinExistence type="predicted"/>
<dbReference type="Proteomes" id="UP000440614">
    <property type="component" value="Unassembled WGS sequence"/>
</dbReference>
<protein>
    <submittedName>
        <fullName evidence="1">Uncharacterized protein</fullName>
    </submittedName>
</protein>